<dbReference type="RefSeq" id="WP_377943069.1">
    <property type="nucleotide sequence ID" value="NZ_JBHUCX010000027.1"/>
</dbReference>
<comment type="cofactor">
    <cofactor evidence="1">
        <name>pyridoxal 5'-phosphate</name>
        <dbReference type="ChEBI" id="CHEBI:597326"/>
    </cofactor>
</comment>
<dbReference type="Gene3D" id="3.40.640.10">
    <property type="entry name" value="Type I PLP-dependent aspartate aminotransferase-like (Major domain)"/>
    <property type="match status" value="1"/>
</dbReference>
<dbReference type="Gene3D" id="3.90.1150.10">
    <property type="entry name" value="Aspartate Aminotransferase, domain 1"/>
    <property type="match status" value="1"/>
</dbReference>
<keyword evidence="2 6" id="KW-0032">Aminotransferase</keyword>
<evidence type="ECO:0000256" key="1">
    <source>
        <dbReference type="ARBA" id="ARBA00001933"/>
    </source>
</evidence>
<evidence type="ECO:0000313" key="6">
    <source>
        <dbReference type="EMBL" id="MFD1675197.1"/>
    </source>
</evidence>
<evidence type="ECO:0000256" key="2">
    <source>
        <dbReference type="ARBA" id="ARBA00022576"/>
    </source>
</evidence>
<dbReference type="InterPro" id="IPR015421">
    <property type="entry name" value="PyrdxlP-dep_Trfase_major"/>
</dbReference>
<organism evidence="6 7">
    <name type="scientific">Alicyclobacillus fodiniaquatilis</name>
    <dbReference type="NCBI Taxonomy" id="1661150"/>
    <lineage>
        <taxon>Bacteria</taxon>
        <taxon>Bacillati</taxon>
        <taxon>Bacillota</taxon>
        <taxon>Bacilli</taxon>
        <taxon>Bacillales</taxon>
        <taxon>Alicyclobacillaceae</taxon>
        <taxon>Alicyclobacillus</taxon>
    </lineage>
</organism>
<feature type="domain" description="Aminotransferase class I/classII large" evidence="5">
    <location>
        <begin position="48"/>
        <end position="382"/>
    </location>
</feature>
<dbReference type="Proteomes" id="UP001597079">
    <property type="component" value="Unassembled WGS sequence"/>
</dbReference>
<dbReference type="SUPFAM" id="SSF53383">
    <property type="entry name" value="PLP-dependent transferases"/>
    <property type="match status" value="1"/>
</dbReference>
<keyword evidence="4" id="KW-0663">Pyridoxal phosphate</keyword>
<dbReference type="EMBL" id="JBHUCX010000027">
    <property type="protein sequence ID" value="MFD1675197.1"/>
    <property type="molecule type" value="Genomic_DNA"/>
</dbReference>
<evidence type="ECO:0000313" key="7">
    <source>
        <dbReference type="Proteomes" id="UP001597079"/>
    </source>
</evidence>
<protein>
    <submittedName>
        <fullName evidence="6">PLP-dependent aminotransferase family protein</fullName>
    </submittedName>
</protein>
<keyword evidence="7" id="KW-1185">Reference proteome</keyword>
<dbReference type="GO" id="GO:0008483">
    <property type="term" value="F:transaminase activity"/>
    <property type="evidence" value="ECO:0007669"/>
    <property type="project" value="UniProtKB-KW"/>
</dbReference>
<comment type="caution">
    <text evidence="6">The sequence shown here is derived from an EMBL/GenBank/DDBJ whole genome shotgun (WGS) entry which is preliminary data.</text>
</comment>
<dbReference type="Pfam" id="PF00155">
    <property type="entry name" value="Aminotran_1_2"/>
    <property type="match status" value="1"/>
</dbReference>
<dbReference type="InterPro" id="IPR050859">
    <property type="entry name" value="Class-I_PLP-dep_aminotransf"/>
</dbReference>
<dbReference type="InterPro" id="IPR015422">
    <property type="entry name" value="PyrdxlP-dep_Trfase_small"/>
</dbReference>
<evidence type="ECO:0000259" key="5">
    <source>
        <dbReference type="Pfam" id="PF00155"/>
    </source>
</evidence>
<reference evidence="7" key="1">
    <citation type="journal article" date="2019" name="Int. J. Syst. Evol. Microbiol.">
        <title>The Global Catalogue of Microorganisms (GCM) 10K type strain sequencing project: providing services to taxonomists for standard genome sequencing and annotation.</title>
        <authorList>
            <consortium name="The Broad Institute Genomics Platform"/>
            <consortium name="The Broad Institute Genome Sequencing Center for Infectious Disease"/>
            <person name="Wu L."/>
            <person name="Ma J."/>
        </authorList>
    </citation>
    <scope>NUCLEOTIDE SEQUENCE [LARGE SCALE GENOMIC DNA]</scope>
    <source>
        <strain evidence="7">CGMCC 1.12286</strain>
    </source>
</reference>
<dbReference type="CDD" id="cd00609">
    <property type="entry name" value="AAT_like"/>
    <property type="match status" value="1"/>
</dbReference>
<evidence type="ECO:0000256" key="4">
    <source>
        <dbReference type="ARBA" id="ARBA00022898"/>
    </source>
</evidence>
<proteinExistence type="predicted"/>
<accession>A0ABW4JFU7</accession>
<dbReference type="InterPro" id="IPR015424">
    <property type="entry name" value="PyrdxlP-dep_Trfase"/>
</dbReference>
<dbReference type="InterPro" id="IPR004839">
    <property type="entry name" value="Aminotransferase_I/II_large"/>
</dbReference>
<gene>
    <name evidence="6" type="ORF">ACFSB2_10880</name>
</gene>
<sequence length="401" mass="44787">MQLKLAKTASEIKASAVREILKLTQHDDVISFAGGLPAEEFFPAGDLQKAFERVFQQGNKVLQYGLTEGHPPLRDDIRQRLIKKDINVNVEDVLLTTGSQQAIDLLAKVYLEPGDVVLTENPTYLAALQAFKYYSVNIVAVESDSQGMIPEDLLAKIKQYQPKLAYVTPTFANPTGIVWSEERRLALLDACAHHDVLILEDDPYGDIKFHQDETYPSLFTLGKQAGFHGVIYTSTFSKTVVPALRIGWVCGHRQIVQAMTRAKQATDLHSSSIDQQALHSLINHFDLDGHIQNIAAEYRRRMQHMMRLLAALPSHQVHFVEPKGGMFLWLELPAEIDADVLLQSAVKAGVAFVPGTEFYAGNPRRNTLRLNFSHTNAQRMTVGMNRLNDAITSFLKSDAVI</sequence>
<name>A0ABW4JFU7_9BACL</name>
<keyword evidence="3" id="KW-0808">Transferase</keyword>
<evidence type="ECO:0000256" key="3">
    <source>
        <dbReference type="ARBA" id="ARBA00022679"/>
    </source>
</evidence>
<dbReference type="PANTHER" id="PTHR42790:SF19">
    <property type="entry name" value="KYNURENINE_ALPHA-AMINOADIPATE AMINOTRANSFERASE, MITOCHONDRIAL"/>
    <property type="match status" value="1"/>
</dbReference>
<dbReference type="PANTHER" id="PTHR42790">
    <property type="entry name" value="AMINOTRANSFERASE"/>
    <property type="match status" value="1"/>
</dbReference>